<comment type="similarity">
    <text evidence="2">Belongs to the class-IV pyridoxal-phosphate-dependent aminotransferase family.</text>
</comment>
<keyword evidence="6 11" id="KW-0456">Lyase</keyword>
<dbReference type="Gene3D" id="3.20.10.10">
    <property type="entry name" value="D-amino Acid Aminotransferase, subunit A, domain 2"/>
    <property type="match status" value="1"/>
</dbReference>
<dbReference type="GO" id="GO:0030170">
    <property type="term" value="F:pyridoxal phosphate binding"/>
    <property type="evidence" value="ECO:0007669"/>
    <property type="project" value="InterPro"/>
</dbReference>
<dbReference type="PANTHER" id="PTHR42743">
    <property type="entry name" value="AMINO-ACID AMINOTRANSFERASE"/>
    <property type="match status" value="1"/>
</dbReference>
<evidence type="ECO:0000256" key="8">
    <source>
        <dbReference type="ARBA" id="ARBA00035676"/>
    </source>
</evidence>
<dbReference type="InterPro" id="IPR043131">
    <property type="entry name" value="BCAT-like_N"/>
</dbReference>
<gene>
    <name evidence="11" type="ORF">SAMN05421546_1787</name>
</gene>
<dbReference type="GO" id="GO:0008696">
    <property type="term" value="F:4-amino-4-deoxychorismate lyase activity"/>
    <property type="evidence" value="ECO:0007669"/>
    <property type="project" value="UniProtKB-UniRule"/>
</dbReference>
<sequence>MTVRMFMGDARVDAIAPDDRGLAYGESLFETMRIHRGDIPWWDAHMARLTHGTQRLAMPLPDATRMYAEAMALLDGADGVLKLQLTRGGGVRGYAANSDAAPFWMLSMHPLPNRIDSLDTIWCEITLASQPRLAGLKHGNRLEQILAANEVRAANADEGLMCDGAGRVIAATSANFFALIDGHWQTPVLDACGVAGVMREWVLAQVDAHVTSLKPSDVECADAVFLCNAVRGILPVQRLGARAWPRTHPEIRALQAALAQSHPGFEPLLEAS</sequence>
<dbReference type="InterPro" id="IPR050571">
    <property type="entry name" value="Class-IV_PLP-Dep_Aminotrnsfr"/>
</dbReference>
<dbReference type="GO" id="GO:0046656">
    <property type="term" value="P:folic acid biosynthetic process"/>
    <property type="evidence" value="ECO:0007669"/>
    <property type="project" value="UniProtKB-KW"/>
</dbReference>
<evidence type="ECO:0000256" key="10">
    <source>
        <dbReference type="NCBIfam" id="TIGR03461"/>
    </source>
</evidence>
<dbReference type="STRING" id="1604334.SAMN05421546_1787"/>
<comment type="pathway">
    <text evidence="7">Cofactor biosynthesis; tetrahydrofolate biosynthesis; 4-aminobenzoate from chorismate: step 2/2.</text>
</comment>
<comment type="catalytic activity">
    <reaction evidence="9">
        <text>4-amino-4-deoxychorismate = 4-aminobenzoate + pyruvate + H(+)</text>
        <dbReference type="Rhea" id="RHEA:16201"/>
        <dbReference type="ChEBI" id="CHEBI:15361"/>
        <dbReference type="ChEBI" id="CHEBI:15378"/>
        <dbReference type="ChEBI" id="CHEBI:17836"/>
        <dbReference type="ChEBI" id="CHEBI:58406"/>
        <dbReference type="EC" id="4.1.3.38"/>
    </reaction>
</comment>
<organism evidence="11 12">
    <name type="scientific">Solilutibacter tolerans</name>
    <dbReference type="NCBI Taxonomy" id="1604334"/>
    <lineage>
        <taxon>Bacteria</taxon>
        <taxon>Pseudomonadati</taxon>
        <taxon>Pseudomonadota</taxon>
        <taxon>Gammaproteobacteria</taxon>
        <taxon>Lysobacterales</taxon>
        <taxon>Lysobacteraceae</taxon>
        <taxon>Solilutibacter</taxon>
    </lineage>
</organism>
<evidence type="ECO:0000256" key="6">
    <source>
        <dbReference type="ARBA" id="ARBA00023239"/>
    </source>
</evidence>
<dbReference type="RefSeq" id="WP_083688429.1">
    <property type="nucleotide sequence ID" value="NZ_FTLW01000004.1"/>
</dbReference>
<comment type="subunit">
    <text evidence="3">Homodimer.</text>
</comment>
<evidence type="ECO:0000256" key="4">
    <source>
        <dbReference type="ARBA" id="ARBA00022898"/>
    </source>
</evidence>
<dbReference type="GO" id="GO:0008153">
    <property type="term" value="P:4-aminobenzoate biosynthetic process"/>
    <property type="evidence" value="ECO:0007669"/>
    <property type="project" value="UniProtKB-UniRule"/>
</dbReference>
<dbReference type="EC" id="4.1.3.38" evidence="8 10"/>
<dbReference type="PANTHER" id="PTHR42743:SF2">
    <property type="entry name" value="AMINODEOXYCHORISMATE LYASE"/>
    <property type="match status" value="1"/>
</dbReference>
<comment type="cofactor">
    <cofactor evidence="1">
        <name>pyridoxal 5'-phosphate</name>
        <dbReference type="ChEBI" id="CHEBI:597326"/>
    </cofactor>
</comment>
<name>A0A1N6VHY8_9GAMM</name>
<dbReference type="InterPro" id="IPR017824">
    <property type="entry name" value="Aminodeoxychorismate_lyase_IV"/>
</dbReference>
<evidence type="ECO:0000256" key="9">
    <source>
        <dbReference type="ARBA" id="ARBA00049529"/>
    </source>
</evidence>
<evidence type="ECO:0000256" key="5">
    <source>
        <dbReference type="ARBA" id="ARBA00022909"/>
    </source>
</evidence>
<dbReference type="InterPro" id="IPR036038">
    <property type="entry name" value="Aminotransferase-like"/>
</dbReference>
<evidence type="ECO:0000256" key="3">
    <source>
        <dbReference type="ARBA" id="ARBA00011738"/>
    </source>
</evidence>
<evidence type="ECO:0000313" key="12">
    <source>
        <dbReference type="Proteomes" id="UP000241788"/>
    </source>
</evidence>
<evidence type="ECO:0000256" key="7">
    <source>
        <dbReference type="ARBA" id="ARBA00035633"/>
    </source>
</evidence>
<dbReference type="NCBIfam" id="TIGR03461">
    <property type="entry name" value="pabC_Proteo"/>
    <property type="match status" value="1"/>
</dbReference>
<keyword evidence="12" id="KW-1185">Reference proteome</keyword>
<keyword evidence="4" id="KW-0663">Pyridoxal phosphate</keyword>
<dbReference type="Gene3D" id="3.30.470.10">
    <property type="match status" value="1"/>
</dbReference>
<dbReference type="GO" id="GO:0005829">
    <property type="term" value="C:cytosol"/>
    <property type="evidence" value="ECO:0007669"/>
    <property type="project" value="TreeGrafter"/>
</dbReference>
<dbReference type="InterPro" id="IPR001544">
    <property type="entry name" value="Aminotrans_IV"/>
</dbReference>
<accession>A0A1N6VHY8</accession>
<dbReference type="AlphaFoldDB" id="A0A1N6VHY8"/>
<dbReference type="OrthoDB" id="9805628at2"/>
<dbReference type="Proteomes" id="UP000241788">
    <property type="component" value="Unassembled WGS sequence"/>
</dbReference>
<keyword evidence="5" id="KW-0289">Folate biosynthesis</keyword>
<evidence type="ECO:0000256" key="1">
    <source>
        <dbReference type="ARBA" id="ARBA00001933"/>
    </source>
</evidence>
<proteinExistence type="inferred from homology"/>
<evidence type="ECO:0000256" key="2">
    <source>
        <dbReference type="ARBA" id="ARBA00009320"/>
    </source>
</evidence>
<dbReference type="InterPro" id="IPR043132">
    <property type="entry name" value="BCAT-like_C"/>
</dbReference>
<dbReference type="Pfam" id="PF01063">
    <property type="entry name" value="Aminotran_4"/>
    <property type="match status" value="1"/>
</dbReference>
<reference evidence="12" key="1">
    <citation type="submission" date="2017-01" db="EMBL/GenBank/DDBJ databases">
        <authorList>
            <person name="Varghese N."/>
            <person name="Submissions S."/>
        </authorList>
    </citation>
    <scope>NUCLEOTIDE SEQUENCE [LARGE SCALE GENOMIC DNA]</scope>
    <source>
        <strain evidence="12">UM1</strain>
    </source>
</reference>
<evidence type="ECO:0000313" key="11">
    <source>
        <dbReference type="EMBL" id="SIQ77348.1"/>
    </source>
</evidence>
<dbReference type="SUPFAM" id="SSF56752">
    <property type="entry name" value="D-aminoacid aminotransferase-like PLP-dependent enzymes"/>
    <property type="match status" value="1"/>
</dbReference>
<protein>
    <recommendedName>
        <fullName evidence="8 10">Aminodeoxychorismate lyase</fullName>
        <ecNumber evidence="8 10">4.1.3.38</ecNumber>
    </recommendedName>
</protein>
<dbReference type="EMBL" id="FTLW01000004">
    <property type="protein sequence ID" value="SIQ77348.1"/>
    <property type="molecule type" value="Genomic_DNA"/>
</dbReference>